<gene>
    <name evidence="1" type="ORF">CEG18_16185</name>
</gene>
<proteinExistence type="predicted"/>
<dbReference type="EMBL" id="NJBA01000005">
    <property type="protein sequence ID" value="OWP49977.1"/>
    <property type="molecule type" value="Genomic_DNA"/>
</dbReference>
<dbReference type="AlphaFoldDB" id="A0A246F8K1"/>
<dbReference type="SUPFAM" id="SSF159275">
    <property type="entry name" value="PA1994-like"/>
    <property type="match status" value="1"/>
</dbReference>
<organism evidence="1 2">
    <name type="scientific">Pseudomonas nitroreducens</name>
    <dbReference type="NCBI Taxonomy" id="46680"/>
    <lineage>
        <taxon>Bacteria</taxon>
        <taxon>Pseudomonadati</taxon>
        <taxon>Pseudomonadota</taxon>
        <taxon>Gammaproteobacteria</taxon>
        <taxon>Pseudomonadales</taxon>
        <taxon>Pseudomonadaceae</taxon>
        <taxon>Pseudomonas</taxon>
    </lineage>
</organism>
<evidence type="ECO:0000313" key="1">
    <source>
        <dbReference type="EMBL" id="OWP49977.1"/>
    </source>
</evidence>
<evidence type="ECO:0000313" key="2">
    <source>
        <dbReference type="Proteomes" id="UP000198145"/>
    </source>
</evidence>
<dbReference type="Pfam" id="PF06475">
    <property type="entry name" value="Glycolipid_bind"/>
    <property type="match status" value="1"/>
</dbReference>
<dbReference type="RefSeq" id="WP_088418738.1">
    <property type="nucleotide sequence ID" value="NZ_NJBA01000005.1"/>
</dbReference>
<dbReference type="eggNOG" id="COG3554">
    <property type="taxonomic scope" value="Bacteria"/>
</dbReference>
<dbReference type="InterPro" id="IPR009467">
    <property type="entry name" value="Glycolipid-bd_prot_put"/>
</dbReference>
<comment type="caution">
    <text evidence="1">The sequence shown here is derived from an EMBL/GenBank/DDBJ whole genome shotgun (WGS) entry which is preliminary data.</text>
</comment>
<dbReference type="STRING" id="46680.GCA_000807755_01903"/>
<accession>A0A246F8K1</accession>
<sequence>MMRTLDWEGIWHAPAASWESLQLGERRAESQLRAIDEAGGPSYQLDYQLEWDDQWRLREARFSVDSARGLHRLHLLTDGAGHWRTDQGETLVALDGCLDIDIWPSPFTNTFPIRRLQLADGERRELAVVYLEAPKLKPVRMRQGYTRIDAHHYRYENLEGTNFQALLTVDGDGLVIDYPTLFRRA</sequence>
<protein>
    <recommendedName>
        <fullName evidence="3">Glycolipid-binding domain-containing protein</fullName>
    </recommendedName>
</protein>
<reference evidence="1 2" key="1">
    <citation type="submission" date="2017-06" db="EMBL/GenBank/DDBJ databases">
        <title>Draft genome of Pseudomonas nitroreducens DF05.</title>
        <authorList>
            <person name="Iyer R."/>
        </authorList>
    </citation>
    <scope>NUCLEOTIDE SEQUENCE [LARGE SCALE GENOMIC DNA]</scope>
    <source>
        <strain evidence="1 2">DF05</strain>
    </source>
</reference>
<dbReference type="Proteomes" id="UP000198145">
    <property type="component" value="Unassembled WGS sequence"/>
</dbReference>
<evidence type="ECO:0008006" key="3">
    <source>
        <dbReference type="Google" id="ProtNLM"/>
    </source>
</evidence>
<name>A0A246F8K1_PSENT</name>